<keyword evidence="13" id="KW-0862">Zinc</keyword>
<protein>
    <recommendedName>
        <fullName evidence="5">Carboxypeptidase Q</fullName>
    </recommendedName>
    <alternativeName>
        <fullName evidence="20">Plasma glutamate carboxypeptidase</fullName>
    </alternativeName>
</protein>
<keyword evidence="24" id="KW-1185">Reference proteome</keyword>
<evidence type="ECO:0000256" key="6">
    <source>
        <dbReference type="ARBA" id="ARBA00022525"/>
    </source>
</evidence>
<comment type="subunit">
    <text evidence="19">Homodimer. The monomeric form is inactive while the homodimer is active.</text>
</comment>
<keyword evidence="7" id="KW-0121">Carboxypeptidase</keyword>
<evidence type="ECO:0000256" key="13">
    <source>
        <dbReference type="ARBA" id="ARBA00022833"/>
    </source>
</evidence>
<dbReference type="GO" id="GO:0005764">
    <property type="term" value="C:lysosome"/>
    <property type="evidence" value="ECO:0007669"/>
    <property type="project" value="UniProtKB-SubCell"/>
</dbReference>
<evidence type="ECO:0000256" key="18">
    <source>
        <dbReference type="ARBA" id="ARBA00023228"/>
    </source>
</evidence>
<keyword evidence="14" id="KW-0333">Golgi apparatus</keyword>
<evidence type="ECO:0000256" key="21">
    <source>
        <dbReference type="SAM" id="SignalP"/>
    </source>
</evidence>
<gene>
    <name evidence="23" type="ORF">NDO55_03230</name>
</gene>
<dbReference type="AlphaFoldDB" id="A0A9X2EK47"/>
<reference evidence="23" key="1">
    <citation type="submission" date="2022-06" db="EMBL/GenBank/DDBJ databases">
        <title>Sphingomicrobium sedimins sp. nov., a marine bacterium isolated from tidal flat.</title>
        <authorList>
            <person name="Kim C.-H."/>
            <person name="Yoo Y."/>
            <person name="Kim J.-J."/>
        </authorList>
    </citation>
    <scope>NUCLEOTIDE SEQUENCE</scope>
    <source>
        <strain evidence="23">GRR-S6-50</strain>
    </source>
</reference>
<keyword evidence="9" id="KW-0479">Metal-binding</keyword>
<evidence type="ECO:0000256" key="11">
    <source>
        <dbReference type="ARBA" id="ARBA00022801"/>
    </source>
</evidence>
<evidence type="ECO:0000256" key="8">
    <source>
        <dbReference type="ARBA" id="ARBA00022670"/>
    </source>
</evidence>
<dbReference type="Proteomes" id="UP001155128">
    <property type="component" value="Unassembled WGS sequence"/>
</dbReference>
<evidence type="ECO:0000256" key="16">
    <source>
        <dbReference type="ARBA" id="ARBA00023145"/>
    </source>
</evidence>
<evidence type="ECO:0000313" key="23">
    <source>
        <dbReference type="EMBL" id="MCM8556829.1"/>
    </source>
</evidence>
<evidence type="ECO:0000256" key="7">
    <source>
        <dbReference type="ARBA" id="ARBA00022645"/>
    </source>
</evidence>
<feature type="signal peptide" evidence="21">
    <location>
        <begin position="1"/>
        <end position="20"/>
    </location>
</feature>
<evidence type="ECO:0000259" key="22">
    <source>
        <dbReference type="Pfam" id="PF04389"/>
    </source>
</evidence>
<dbReference type="SUPFAM" id="SSF53187">
    <property type="entry name" value="Zn-dependent exopeptidases"/>
    <property type="match status" value="1"/>
</dbReference>
<dbReference type="Gene3D" id="3.40.630.10">
    <property type="entry name" value="Zn peptidases"/>
    <property type="match status" value="1"/>
</dbReference>
<evidence type="ECO:0000256" key="3">
    <source>
        <dbReference type="ARBA" id="ARBA00004555"/>
    </source>
</evidence>
<dbReference type="InterPro" id="IPR007484">
    <property type="entry name" value="Peptidase_M28"/>
</dbReference>
<dbReference type="EMBL" id="JAMSHT010000001">
    <property type="protein sequence ID" value="MCM8556829.1"/>
    <property type="molecule type" value="Genomic_DNA"/>
</dbReference>
<evidence type="ECO:0000256" key="20">
    <source>
        <dbReference type="ARBA" id="ARBA00033328"/>
    </source>
</evidence>
<evidence type="ECO:0000256" key="14">
    <source>
        <dbReference type="ARBA" id="ARBA00023034"/>
    </source>
</evidence>
<organism evidence="23 24">
    <name type="scientific">Sphingomicrobium sediminis</name>
    <dbReference type="NCBI Taxonomy" id="2950949"/>
    <lineage>
        <taxon>Bacteria</taxon>
        <taxon>Pseudomonadati</taxon>
        <taxon>Pseudomonadota</taxon>
        <taxon>Alphaproteobacteria</taxon>
        <taxon>Sphingomonadales</taxon>
        <taxon>Sphingomonadaceae</taxon>
        <taxon>Sphingomicrobium</taxon>
    </lineage>
</organism>
<dbReference type="GO" id="GO:0004180">
    <property type="term" value="F:carboxypeptidase activity"/>
    <property type="evidence" value="ECO:0007669"/>
    <property type="project" value="UniProtKB-KW"/>
</dbReference>
<keyword evidence="16" id="KW-0865">Zymogen</keyword>
<evidence type="ECO:0000256" key="12">
    <source>
        <dbReference type="ARBA" id="ARBA00022824"/>
    </source>
</evidence>
<keyword evidence="8" id="KW-0645">Protease</keyword>
<sequence length="458" mass="48787">MTKTSTRLALAALVSLPAVAIAQPAAMPTVDPMVAELRDAALEDELAWELLEGLTTEVGPRLAGTEAEARARDWAVEHLTELGFANVRVEEFTMPTWVRGEEKAEIIAPFPQELVLTALGNSGSTGPDGLEAEVIGYADYPSFLADDPANQAGKIVFISHAMPRNQDGSGYSPAFGSPRWFGPNEAASRGAAAIIVKSIGTEHDRTPHTGNTNFQPGVTPIPAAALAIPDANQLMRVLERADGPVTMKLLLTPRNIGEQVSGNVIAEVPGRNPDAKKLQVACHLDSWDNSVGAFDDGAGCAIVAAAAKRIMEAGRPMRTIEIVWYGAEEVGIWGGRDFAARHDGTDYHAVAESDFGADRVWKVTTNFGEGRRAEADGLRAALVPLGIVPGEYDQAGGADIGPLMREGAPGLSLRQDGTRYFDLHHTPNDTLDQVDPEQLRQNVAAWTAMLAYLSGGIE</sequence>
<dbReference type="PANTHER" id="PTHR12053">
    <property type="entry name" value="PROTEASE FAMILY M28 PLASMA GLUTAMATE CARBOXYPEPTIDASE-RELATED"/>
    <property type="match status" value="1"/>
</dbReference>
<keyword evidence="17" id="KW-0325">Glycoprotein</keyword>
<keyword evidence="18" id="KW-0458">Lysosome</keyword>
<evidence type="ECO:0000313" key="24">
    <source>
        <dbReference type="Proteomes" id="UP001155128"/>
    </source>
</evidence>
<accession>A0A9X2EK47</accession>
<evidence type="ECO:0000256" key="17">
    <source>
        <dbReference type="ARBA" id="ARBA00023180"/>
    </source>
</evidence>
<keyword evidence="6" id="KW-0964">Secreted</keyword>
<keyword evidence="10 21" id="KW-0732">Signal</keyword>
<evidence type="ECO:0000256" key="5">
    <source>
        <dbReference type="ARBA" id="ARBA00014116"/>
    </source>
</evidence>
<name>A0A9X2EK47_9SPHN</name>
<feature type="chain" id="PRO_5040784647" description="Carboxypeptidase Q" evidence="21">
    <location>
        <begin position="21"/>
        <end position="458"/>
    </location>
</feature>
<keyword evidence="15" id="KW-0482">Metalloprotease</keyword>
<feature type="domain" description="Peptidase M28" evidence="22">
    <location>
        <begin position="263"/>
        <end position="446"/>
    </location>
</feature>
<dbReference type="GO" id="GO:0046872">
    <property type="term" value="F:metal ion binding"/>
    <property type="evidence" value="ECO:0007669"/>
    <property type="project" value="UniProtKB-KW"/>
</dbReference>
<evidence type="ECO:0000256" key="4">
    <source>
        <dbReference type="ARBA" id="ARBA00004613"/>
    </source>
</evidence>
<dbReference type="PANTHER" id="PTHR12053:SF3">
    <property type="entry name" value="CARBOXYPEPTIDASE Q"/>
    <property type="match status" value="1"/>
</dbReference>
<evidence type="ECO:0000256" key="2">
    <source>
        <dbReference type="ARBA" id="ARBA00004371"/>
    </source>
</evidence>
<dbReference type="GO" id="GO:0006508">
    <property type="term" value="P:proteolysis"/>
    <property type="evidence" value="ECO:0007669"/>
    <property type="project" value="UniProtKB-KW"/>
</dbReference>
<dbReference type="InterPro" id="IPR039866">
    <property type="entry name" value="CPQ"/>
</dbReference>
<dbReference type="GO" id="GO:0005576">
    <property type="term" value="C:extracellular region"/>
    <property type="evidence" value="ECO:0007669"/>
    <property type="project" value="UniProtKB-SubCell"/>
</dbReference>
<proteinExistence type="predicted"/>
<evidence type="ECO:0000256" key="10">
    <source>
        <dbReference type="ARBA" id="ARBA00022729"/>
    </source>
</evidence>
<evidence type="ECO:0000256" key="9">
    <source>
        <dbReference type="ARBA" id="ARBA00022723"/>
    </source>
</evidence>
<dbReference type="Pfam" id="PF04389">
    <property type="entry name" value="Peptidase_M28"/>
    <property type="match status" value="1"/>
</dbReference>
<dbReference type="Gene3D" id="3.50.30.30">
    <property type="match status" value="1"/>
</dbReference>
<keyword evidence="12" id="KW-0256">Endoplasmic reticulum</keyword>
<dbReference type="GO" id="GO:0070573">
    <property type="term" value="F:metallodipeptidase activity"/>
    <property type="evidence" value="ECO:0007669"/>
    <property type="project" value="InterPro"/>
</dbReference>
<evidence type="ECO:0000256" key="15">
    <source>
        <dbReference type="ARBA" id="ARBA00023049"/>
    </source>
</evidence>
<keyword evidence="11" id="KW-0378">Hydrolase</keyword>
<dbReference type="RefSeq" id="WP_252112367.1">
    <property type="nucleotide sequence ID" value="NZ_JAMSHT010000001.1"/>
</dbReference>
<comment type="caution">
    <text evidence="23">The sequence shown here is derived from an EMBL/GenBank/DDBJ whole genome shotgun (WGS) entry which is preliminary data.</text>
</comment>
<comment type="subcellular location">
    <subcellularLocation>
        <location evidence="1">Endoplasmic reticulum</location>
    </subcellularLocation>
    <subcellularLocation>
        <location evidence="3">Golgi apparatus</location>
    </subcellularLocation>
    <subcellularLocation>
        <location evidence="2">Lysosome</location>
    </subcellularLocation>
    <subcellularLocation>
        <location evidence="4">Secreted</location>
    </subcellularLocation>
</comment>
<evidence type="ECO:0000256" key="1">
    <source>
        <dbReference type="ARBA" id="ARBA00004240"/>
    </source>
</evidence>
<evidence type="ECO:0000256" key="19">
    <source>
        <dbReference type="ARBA" id="ARBA00025833"/>
    </source>
</evidence>